<accession>A0A6J8C251</accession>
<dbReference type="InterPro" id="IPR008983">
    <property type="entry name" value="Tumour_necrosis_fac-like_dom"/>
</dbReference>
<evidence type="ECO:0000313" key="5">
    <source>
        <dbReference type="Proteomes" id="UP000507470"/>
    </source>
</evidence>
<keyword evidence="1" id="KW-0175">Coiled coil</keyword>
<protein>
    <recommendedName>
        <fullName evidence="3">C1q domain-containing protein</fullName>
    </recommendedName>
</protein>
<dbReference type="OrthoDB" id="6169627at2759"/>
<evidence type="ECO:0000256" key="2">
    <source>
        <dbReference type="SAM" id="SignalP"/>
    </source>
</evidence>
<sequence>MDNMLLKALFLLCFLKRGFGFLLDKNVQSTGGIIPSNNQYLTVSQFYEEKKEQRHMTTELRHDTDQLRNDMEQTFALMTSQFQKQLEILEQKIRSDGCSHNETSQNINLLEQKYRDLGQNYRDLEANNTKLRNEFTDLLTKYTKQEQELQTMRIKILENEEKTEKRLNSMDTRFSSQENKTAEHEKEISELKQLKNLQPLQDLSSIKQKLQFVATETHSLSVNERARSQDFLALYNKTTNIEQITNKKIENYHNMTKTNFNQLERNQNTTYNTLNQKIMDLKQHSETMENGTLVNLNKEVLNIQTNLNKEVLNVQTNLNMSLAQLEQQINHNSRKVAVTSCVSKQKTYNTHTLIKFDDVRTFIGIKNLSAFRTSGKFSCAVEGLYQISVFIASSTTVSTYSIYKNSNKLITTYTLSYRYATTSTGVVVVEMNVGDTISVIPDMDMFIFAQHLSCITIAMIK</sequence>
<feature type="coiled-coil region" evidence="1">
    <location>
        <begin position="100"/>
        <end position="197"/>
    </location>
</feature>
<evidence type="ECO:0000256" key="1">
    <source>
        <dbReference type="SAM" id="Coils"/>
    </source>
</evidence>
<feature type="domain" description="C1q" evidence="3">
    <location>
        <begin position="344"/>
        <end position="437"/>
    </location>
</feature>
<organism evidence="4 5">
    <name type="scientific">Mytilus coruscus</name>
    <name type="common">Sea mussel</name>
    <dbReference type="NCBI Taxonomy" id="42192"/>
    <lineage>
        <taxon>Eukaryota</taxon>
        <taxon>Metazoa</taxon>
        <taxon>Spiralia</taxon>
        <taxon>Lophotrochozoa</taxon>
        <taxon>Mollusca</taxon>
        <taxon>Bivalvia</taxon>
        <taxon>Autobranchia</taxon>
        <taxon>Pteriomorphia</taxon>
        <taxon>Mytilida</taxon>
        <taxon>Mytiloidea</taxon>
        <taxon>Mytilidae</taxon>
        <taxon>Mytilinae</taxon>
        <taxon>Mytilus</taxon>
    </lineage>
</organism>
<dbReference type="InterPro" id="IPR001073">
    <property type="entry name" value="C1q_dom"/>
</dbReference>
<evidence type="ECO:0000259" key="3">
    <source>
        <dbReference type="Pfam" id="PF00386"/>
    </source>
</evidence>
<dbReference type="SUPFAM" id="SSF49842">
    <property type="entry name" value="TNF-like"/>
    <property type="match status" value="1"/>
</dbReference>
<dbReference type="EMBL" id="CACVKT020004324">
    <property type="protein sequence ID" value="CAC5389204.1"/>
    <property type="molecule type" value="Genomic_DNA"/>
</dbReference>
<reference evidence="4 5" key="1">
    <citation type="submission" date="2020-06" db="EMBL/GenBank/DDBJ databases">
        <authorList>
            <person name="Li R."/>
            <person name="Bekaert M."/>
        </authorList>
    </citation>
    <scope>NUCLEOTIDE SEQUENCE [LARGE SCALE GENOMIC DNA]</scope>
    <source>
        <strain evidence="5">wild</strain>
    </source>
</reference>
<dbReference type="AlphaFoldDB" id="A0A6J8C251"/>
<name>A0A6J8C251_MYTCO</name>
<dbReference type="Pfam" id="PF00386">
    <property type="entry name" value="C1q"/>
    <property type="match status" value="1"/>
</dbReference>
<keyword evidence="2" id="KW-0732">Signal</keyword>
<keyword evidence="5" id="KW-1185">Reference proteome</keyword>
<dbReference type="Proteomes" id="UP000507470">
    <property type="component" value="Unassembled WGS sequence"/>
</dbReference>
<gene>
    <name evidence="4" type="ORF">MCOR_24401</name>
</gene>
<dbReference type="Gene3D" id="2.60.120.40">
    <property type="match status" value="1"/>
</dbReference>
<feature type="chain" id="PRO_5026762589" description="C1q domain-containing protein" evidence="2">
    <location>
        <begin position="21"/>
        <end position="461"/>
    </location>
</feature>
<feature type="signal peptide" evidence="2">
    <location>
        <begin position="1"/>
        <end position="20"/>
    </location>
</feature>
<proteinExistence type="predicted"/>
<evidence type="ECO:0000313" key="4">
    <source>
        <dbReference type="EMBL" id="CAC5389204.1"/>
    </source>
</evidence>